<evidence type="ECO:0000313" key="2">
    <source>
        <dbReference type="EMBL" id="OPH51165.1"/>
    </source>
</evidence>
<keyword evidence="1" id="KW-0472">Membrane</keyword>
<feature type="transmembrane region" description="Helical" evidence="1">
    <location>
        <begin position="53"/>
        <end position="74"/>
    </location>
</feature>
<comment type="caution">
    <text evidence="2">The sequence shown here is derived from an EMBL/GenBank/DDBJ whole genome shotgun (WGS) entry which is preliminary data.</text>
</comment>
<dbReference type="EMBL" id="MBTG01000032">
    <property type="protein sequence ID" value="OPH51165.1"/>
    <property type="molecule type" value="Genomic_DNA"/>
</dbReference>
<accession>A0A1V4HCN7</accession>
<reference evidence="3" key="1">
    <citation type="submission" date="2016-07" db="EMBL/GenBank/DDBJ databases">
        <authorList>
            <person name="Florea S."/>
            <person name="Webb J.S."/>
            <person name="Jaromczyk J."/>
            <person name="Schardl C.L."/>
        </authorList>
    </citation>
    <scope>NUCLEOTIDE SEQUENCE [LARGE SCALE GENOMIC DNA]</scope>
    <source>
        <strain evidence="3">CY1</strain>
    </source>
</reference>
<dbReference type="InterPro" id="IPR045590">
    <property type="entry name" value="DUF6463"/>
</dbReference>
<dbReference type="Pfam" id="PF20064">
    <property type="entry name" value="DUF6463"/>
    <property type="match status" value="1"/>
</dbReference>
<keyword evidence="1" id="KW-0812">Transmembrane</keyword>
<evidence type="ECO:0000313" key="3">
    <source>
        <dbReference type="Proteomes" id="UP000190626"/>
    </source>
</evidence>
<dbReference type="OrthoDB" id="1034758at2"/>
<dbReference type="RefSeq" id="WP_079417264.1">
    <property type="nucleotide sequence ID" value="NZ_MBTG01000032.1"/>
</dbReference>
<dbReference type="AlphaFoldDB" id="A0A1V4HCN7"/>
<proteinExistence type="predicted"/>
<gene>
    <name evidence="2" type="ORF">BC351_35535</name>
</gene>
<evidence type="ECO:0000256" key="1">
    <source>
        <dbReference type="SAM" id="Phobius"/>
    </source>
</evidence>
<keyword evidence="1" id="KW-1133">Transmembrane helix</keyword>
<feature type="transmembrane region" description="Helical" evidence="1">
    <location>
        <begin position="86"/>
        <end position="109"/>
    </location>
</feature>
<dbReference type="STRING" id="1469647.BC351_35535"/>
<name>A0A1V4HCN7_9BACL</name>
<dbReference type="Proteomes" id="UP000190626">
    <property type="component" value="Unassembled WGS sequence"/>
</dbReference>
<feature type="transmembrane region" description="Helical" evidence="1">
    <location>
        <begin position="7"/>
        <end position="27"/>
    </location>
</feature>
<sequence>MKLKKHSGVMLTWTAVIHTVVGIIVYWEQIIDIANGGFINAIEPQLHANRAAAFWFLLFGLLLFMLARLMSWLIQVMGVDLPKFVGVHLLVLSLIGVLLLPVSGFWLVIPQAVIVMRK</sequence>
<protein>
    <submittedName>
        <fullName evidence="2">Uncharacterized protein</fullName>
    </submittedName>
</protein>
<keyword evidence="3" id="KW-1185">Reference proteome</keyword>
<organism evidence="2 3">
    <name type="scientific">Paenibacillus ferrarius</name>
    <dbReference type="NCBI Taxonomy" id="1469647"/>
    <lineage>
        <taxon>Bacteria</taxon>
        <taxon>Bacillati</taxon>
        <taxon>Bacillota</taxon>
        <taxon>Bacilli</taxon>
        <taxon>Bacillales</taxon>
        <taxon>Paenibacillaceae</taxon>
        <taxon>Paenibacillus</taxon>
    </lineage>
</organism>